<protein>
    <recommendedName>
        <fullName evidence="3">SWIM-type domain-containing protein</fullName>
    </recommendedName>
</protein>
<organism evidence="1 2">
    <name type="scientific">Staurois parvus</name>
    <dbReference type="NCBI Taxonomy" id="386267"/>
    <lineage>
        <taxon>Eukaryota</taxon>
        <taxon>Metazoa</taxon>
        <taxon>Chordata</taxon>
        <taxon>Craniata</taxon>
        <taxon>Vertebrata</taxon>
        <taxon>Euteleostomi</taxon>
        <taxon>Amphibia</taxon>
        <taxon>Batrachia</taxon>
        <taxon>Anura</taxon>
        <taxon>Neobatrachia</taxon>
        <taxon>Ranoidea</taxon>
        <taxon>Ranidae</taxon>
        <taxon>Staurois</taxon>
    </lineage>
</organism>
<reference evidence="1" key="1">
    <citation type="submission" date="2023-05" db="EMBL/GenBank/DDBJ databases">
        <authorList>
            <person name="Stuckert A."/>
        </authorList>
    </citation>
    <scope>NUCLEOTIDE SEQUENCE</scope>
</reference>
<sequence>MLCSCPTLIRSSGKSCTHILQFQWSASLTSAGRSSISSVPDWMPCLIHRGYTTSNKFYNQYPQALVFLLTICSTFSGTWVRDT</sequence>
<gene>
    <name evidence="1" type="ORF">SPARVUS_LOCUS10259335</name>
</gene>
<accession>A0ABN9ELE8</accession>
<dbReference type="Proteomes" id="UP001162483">
    <property type="component" value="Unassembled WGS sequence"/>
</dbReference>
<evidence type="ECO:0000313" key="1">
    <source>
        <dbReference type="EMBL" id="CAI9585695.1"/>
    </source>
</evidence>
<name>A0ABN9ELE8_9NEOB</name>
<feature type="non-terminal residue" evidence="1">
    <location>
        <position position="83"/>
    </location>
</feature>
<evidence type="ECO:0000313" key="2">
    <source>
        <dbReference type="Proteomes" id="UP001162483"/>
    </source>
</evidence>
<proteinExistence type="predicted"/>
<keyword evidence="2" id="KW-1185">Reference proteome</keyword>
<dbReference type="EMBL" id="CATNWA010015675">
    <property type="protein sequence ID" value="CAI9585695.1"/>
    <property type="molecule type" value="Genomic_DNA"/>
</dbReference>
<comment type="caution">
    <text evidence="1">The sequence shown here is derived from an EMBL/GenBank/DDBJ whole genome shotgun (WGS) entry which is preliminary data.</text>
</comment>
<evidence type="ECO:0008006" key="3">
    <source>
        <dbReference type="Google" id="ProtNLM"/>
    </source>
</evidence>